<sequence length="259" mass="27301">MDLGIRGRTAIVCGGSRGLGLACATHLAGEGVNLLIVARDKQALETAARQLRDDFNVEVDTVAADVSSEEGRNIILSACPSPDILVNNGGGPPAGDFRTFKREDWMAAIDTNMISAIELIRRTIDSMIAAKFGRIVNITSAAMRVPLTMLPLSNAARGGLTAMVSGLAPTCAADNVTINNLLPGPFDTDRLTVTIRAAARQAGISEAQMRSQRLNSNPARRAGRPDELGAMCAFLCSQWGGYITGQNILMDGGANPTTF</sequence>
<evidence type="ECO:0000256" key="1">
    <source>
        <dbReference type="ARBA" id="ARBA00006484"/>
    </source>
</evidence>
<organism evidence="2 3">
    <name type="scientific">Pandoraea iniqua</name>
    <dbReference type="NCBI Taxonomy" id="2508288"/>
    <lineage>
        <taxon>Bacteria</taxon>
        <taxon>Pseudomonadati</taxon>
        <taxon>Pseudomonadota</taxon>
        <taxon>Betaproteobacteria</taxon>
        <taxon>Burkholderiales</taxon>
        <taxon>Burkholderiaceae</taxon>
        <taxon>Pandoraea</taxon>
    </lineage>
</organism>
<dbReference type="Gene3D" id="3.40.50.720">
    <property type="entry name" value="NAD(P)-binding Rossmann-like Domain"/>
    <property type="match status" value="1"/>
</dbReference>
<dbReference type="Pfam" id="PF13561">
    <property type="entry name" value="adh_short_C2"/>
    <property type="match status" value="1"/>
</dbReference>
<dbReference type="PANTHER" id="PTHR42879">
    <property type="entry name" value="3-OXOACYL-(ACYL-CARRIER-PROTEIN) REDUCTASE"/>
    <property type="match status" value="1"/>
</dbReference>
<dbReference type="Proteomes" id="UP000333828">
    <property type="component" value="Unassembled WGS sequence"/>
</dbReference>
<dbReference type="PANTHER" id="PTHR42879:SF6">
    <property type="entry name" value="NADPH-DEPENDENT REDUCTASE BACG"/>
    <property type="match status" value="1"/>
</dbReference>
<reference evidence="2 3" key="1">
    <citation type="submission" date="2019-08" db="EMBL/GenBank/DDBJ databases">
        <authorList>
            <person name="Peeters C."/>
        </authorList>
    </citation>
    <scope>NUCLEOTIDE SEQUENCE [LARGE SCALE GENOMIC DNA]</scope>
    <source>
        <strain evidence="2 3">LMG 31115</strain>
    </source>
</reference>
<protein>
    <submittedName>
        <fullName evidence="2">3-oxoacyl-ACP reductase</fullName>
    </submittedName>
</protein>
<dbReference type="InterPro" id="IPR050259">
    <property type="entry name" value="SDR"/>
</dbReference>
<dbReference type="SUPFAM" id="SSF51735">
    <property type="entry name" value="NAD(P)-binding Rossmann-fold domains"/>
    <property type="match status" value="1"/>
</dbReference>
<comment type="similarity">
    <text evidence="1">Belongs to the short-chain dehydrogenases/reductases (SDR) family.</text>
</comment>
<gene>
    <name evidence="2" type="ORF">PIN31115_02856</name>
</gene>
<dbReference type="FunFam" id="3.40.50.720:FF:000642">
    <property type="entry name" value="Short-chain dehydrogenase/reductase SDR"/>
    <property type="match status" value="1"/>
</dbReference>
<dbReference type="InterPro" id="IPR036291">
    <property type="entry name" value="NAD(P)-bd_dom_sf"/>
</dbReference>
<evidence type="ECO:0000313" key="3">
    <source>
        <dbReference type="Proteomes" id="UP000333828"/>
    </source>
</evidence>
<keyword evidence="3" id="KW-1185">Reference proteome</keyword>
<name>A0A5E4VWG4_9BURK</name>
<dbReference type="EMBL" id="CABPSI010000003">
    <property type="protein sequence ID" value="VVE15604.1"/>
    <property type="molecule type" value="Genomic_DNA"/>
</dbReference>
<dbReference type="PRINTS" id="PR00081">
    <property type="entry name" value="GDHRDH"/>
</dbReference>
<evidence type="ECO:0000313" key="2">
    <source>
        <dbReference type="EMBL" id="VVE15604.1"/>
    </source>
</evidence>
<proteinExistence type="inferred from homology"/>
<dbReference type="AlphaFoldDB" id="A0A5E4VWG4"/>
<dbReference type="RefSeq" id="WP_150684589.1">
    <property type="nucleotide sequence ID" value="NZ_CABPSI010000003.1"/>
</dbReference>
<accession>A0A5E4VWG4</accession>
<dbReference type="InterPro" id="IPR002347">
    <property type="entry name" value="SDR_fam"/>
</dbReference>